<evidence type="ECO:0000313" key="1">
    <source>
        <dbReference type="EMBL" id="PIY62866.1"/>
    </source>
</evidence>
<organism evidence="1 2">
    <name type="scientific">Candidatus Uhrbacteria bacterium CG_4_10_14_0_8_um_filter_58_22</name>
    <dbReference type="NCBI Taxonomy" id="1975029"/>
    <lineage>
        <taxon>Bacteria</taxon>
        <taxon>Candidatus Uhriibacteriota</taxon>
    </lineage>
</organism>
<reference evidence="2" key="1">
    <citation type="submission" date="2017-09" db="EMBL/GenBank/DDBJ databases">
        <title>Depth-based differentiation of microbial function through sediment-hosted aquifers and enrichment of novel symbionts in the deep terrestrial subsurface.</title>
        <authorList>
            <person name="Probst A.J."/>
            <person name="Ladd B."/>
            <person name="Jarett J.K."/>
            <person name="Geller-Mcgrath D.E."/>
            <person name="Sieber C.M.K."/>
            <person name="Emerson J.B."/>
            <person name="Anantharaman K."/>
            <person name="Thomas B.C."/>
            <person name="Malmstrom R."/>
            <person name="Stieglmeier M."/>
            <person name="Klingl A."/>
            <person name="Woyke T."/>
            <person name="Ryan C.M."/>
            <person name="Banfield J.F."/>
        </authorList>
    </citation>
    <scope>NUCLEOTIDE SEQUENCE [LARGE SCALE GENOMIC DNA]</scope>
</reference>
<gene>
    <name evidence="1" type="ORF">COY93_02020</name>
</gene>
<evidence type="ECO:0008006" key="3">
    <source>
        <dbReference type="Google" id="ProtNLM"/>
    </source>
</evidence>
<dbReference type="Proteomes" id="UP000230973">
    <property type="component" value="Unassembled WGS sequence"/>
</dbReference>
<evidence type="ECO:0000313" key="2">
    <source>
        <dbReference type="Proteomes" id="UP000230973"/>
    </source>
</evidence>
<name>A0A2M7QA73_9BACT</name>
<dbReference type="AlphaFoldDB" id="A0A2M7QA73"/>
<sequence>MRSNLNVVDMDQSHRDNRAEESVLAVLAWFDVFGYPLTLAETVRFARAVGGGELIGSRVREELEGDRRISQFDGYYFLTGREETVRLRRKRFRLAGRKLRRARRIARTFGFLPSVRLVAVCNSLAFSSADDDSDIDLFVVCRPGMLWTTRLLLAGTLKLLGLRPTPKVQRDRLCLSFFVAETSLDLSPHALPDGDPYLRFWVSTLVPLYDAGGVHECFLSANSWAFDSAATVAEADSVRRSGRRIGPFERAARRLQWRKFPAQIRDMANRDSRVVVSDEVLKFHVIDRRADFRDEYRRRLGELGISICR</sequence>
<proteinExistence type="predicted"/>
<dbReference type="EMBL" id="PFLC01000026">
    <property type="protein sequence ID" value="PIY62866.1"/>
    <property type="molecule type" value="Genomic_DNA"/>
</dbReference>
<accession>A0A2M7QA73</accession>
<protein>
    <recommendedName>
        <fullName evidence="3">Polymerase nucleotidyl transferase domain-containing protein</fullName>
    </recommendedName>
</protein>
<comment type="caution">
    <text evidence="1">The sequence shown here is derived from an EMBL/GenBank/DDBJ whole genome shotgun (WGS) entry which is preliminary data.</text>
</comment>